<keyword evidence="3" id="KW-1185">Reference proteome</keyword>
<protein>
    <submittedName>
        <fullName evidence="2">Uncharacterized protein</fullName>
    </submittedName>
</protein>
<dbReference type="EMBL" id="JACIJI010000002">
    <property type="protein sequence ID" value="MBB5718654.1"/>
    <property type="molecule type" value="Genomic_DNA"/>
</dbReference>
<evidence type="ECO:0000313" key="2">
    <source>
        <dbReference type="EMBL" id="MBB5718654.1"/>
    </source>
</evidence>
<dbReference type="RefSeq" id="WP_345575786.1">
    <property type="nucleotide sequence ID" value="NZ_BAABIF010000013.1"/>
</dbReference>
<organism evidence="2 3">
    <name type="scientific">Stakelama sediminis</name>
    <dbReference type="NCBI Taxonomy" id="463200"/>
    <lineage>
        <taxon>Bacteria</taxon>
        <taxon>Pseudomonadati</taxon>
        <taxon>Pseudomonadota</taxon>
        <taxon>Alphaproteobacteria</taxon>
        <taxon>Sphingomonadales</taxon>
        <taxon>Sphingomonadaceae</taxon>
        <taxon>Stakelama</taxon>
    </lineage>
</organism>
<proteinExistence type="predicted"/>
<dbReference type="Proteomes" id="UP000554342">
    <property type="component" value="Unassembled WGS sequence"/>
</dbReference>
<reference evidence="2 3" key="1">
    <citation type="submission" date="2020-08" db="EMBL/GenBank/DDBJ databases">
        <title>Genomic Encyclopedia of Type Strains, Phase IV (KMG-IV): sequencing the most valuable type-strain genomes for metagenomic binning, comparative biology and taxonomic classification.</title>
        <authorList>
            <person name="Goeker M."/>
        </authorList>
    </citation>
    <scope>NUCLEOTIDE SEQUENCE [LARGE SCALE GENOMIC DNA]</scope>
    <source>
        <strain evidence="2 3">DSM 27203</strain>
    </source>
</reference>
<evidence type="ECO:0000313" key="3">
    <source>
        <dbReference type="Proteomes" id="UP000554342"/>
    </source>
</evidence>
<dbReference type="AlphaFoldDB" id="A0A840YYR2"/>
<evidence type="ECO:0000256" key="1">
    <source>
        <dbReference type="SAM" id="MobiDB-lite"/>
    </source>
</evidence>
<sequence>MTLAACSGGGADNKDDATPGSSSAGLEQAAIARGVIANPKDATLTGLYRLDTDSVCIVPDGRQYRIGAFVDYGQGIQCSGSGSLSRSGPTLHIRLENSQGCRFDAQFQDHRIIFPAELPEGCDSLCSARASFAALKVKQLSNSLSEASALKDARGQSLCPS</sequence>
<gene>
    <name evidence="2" type="ORF">FHR23_001577</name>
</gene>
<feature type="region of interest" description="Disordered" evidence="1">
    <location>
        <begin position="1"/>
        <end position="24"/>
    </location>
</feature>
<comment type="caution">
    <text evidence="2">The sequence shown here is derived from an EMBL/GenBank/DDBJ whole genome shotgun (WGS) entry which is preliminary data.</text>
</comment>
<accession>A0A840YYR2</accession>
<name>A0A840YYR2_9SPHN</name>